<name>A0ACB9EAV3_9ASTR</name>
<reference evidence="1 2" key="2">
    <citation type="journal article" date="2022" name="Mol. Ecol. Resour.">
        <title>The genomes of chicory, endive, great burdock and yacon provide insights into Asteraceae paleo-polyploidization history and plant inulin production.</title>
        <authorList>
            <person name="Fan W."/>
            <person name="Wang S."/>
            <person name="Wang H."/>
            <person name="Wang A."/>
            <person name="Jiang F."/>
            <person name="Liu H."/>
            <person name="Zhao H."/>
            <person name="Xu D."/>
            <person name="Zhang Y."/>
        </authorList>
    </citation>
    <scope>NUCLEOTIDE SEQUENCE [LARGE SCALE GENOMIC DNA]</scope>
    <source>
        <strain evidence="2">cv. Yunnan</strain>
        <tissue evidence="1">Leaves</tissue>
    </source>
</reference>
<organism evidence="1 2">
    <name type="scientific">Smallanthus sonchifolius</name>
    <dbReference type="NCBI Taxonomy" id="185202"/>
    <lineage>
        <taxon>Eukaryota</taxon>
        <taxon>Viridiplantae</taxon>
        <taxon>Streptophyta</taxon>
        <taxon>Embryophyta</taxon>
        <taxon>Tracheophyta</taxon>
        <taxon>Spermatophyta</taxon>
        <taxon>Magnoliopsida</taxon>
        <taxon>eudicotyledons</taxon>
        <taxon>Gunneridae</taxon>
        <taxon>Pentapetalae</taxon>
        <taxon>asterids</taxon>
        <taxon>campanulids</taxon>
        <taxon>Asterales</taxon>
        <taxon>Asteraceae</taxon>
        <taxon>Asteroideae</taxon>
        <taxon>Heliantheae alliance</taxon>
        <taxon>Millerieae</taxon>
        <taxon>Smallanthus</taxon>
    </lineage>
</organism>
<evidence type="ECO:0000313" key="1">
    <source>
        <dbReference type="EMBL" id="KAI3755932.1"/>
    </source>
</evidence>
<reference evidence="2" key="1">
    <citation type="journal article" date="2022" name="Mol. Ecol. Resour.">
        <title>The genomes of chicory, endive, great burdock and yacon provide insights into Asteraceae palaeo-polyploidization history and plant inulin production.</title>
        <authorList>
            <person name="Fan W."/>
            <person name="Wang S."/>
            <person name="Wang H."/>
            <person name="Wang A."/>
            <person name="Jiang F."/>
            <person name="Liu H."/>
            <person name="Zhao H."/>
            <person name="Xu D."/>
            <person name="Zhang Y."/>
        </authorList>
    </citation>
    <scope>NUCLEOTIDE SEQUENCE [LARGE SCALE GENOMIC DNA]</scope>
    <source>
        <strain evidence="2">cv. Yunnan</strain>
    </source>
</reference>
<sequence>MTTLEKLFAQIFERKDMIIEQIQQQADSYSQQLASTLLIDGFTPPPWLLSPNFNSRSSDPNELEKEKIISKLLLRPPRDSSRYSTGGCSLYYRPVAAGGNERLSNVMCMENRTFNKALNVSSEPTVTRDSNEIACLNCVPELDDNVKSPLNEVGARTSSIYAAPDMSIECHNNDTVCSLSRVGERDDSVESPQNETNARITSIYAAPEMSLARIQRSKSRQKARELRTNVKATSKSCLSNENRTHISFSGDSKSKKDIHQVTQDKCLSEVDKCKDISGAITMTAEEKGDKANNRTSHNCTLAKSSSSYEKLRTSKRGSSSDKETLDGGIMVQPTGDSLQQYGHVNGVMEGANLSHFCLGSYDSKKSRTRKTQGTQSKNKPFCGRVTRSRSSNQQISRINKSSNTGTSVSCNPKEGGGALSHSVGDLMHKLNVSNKLLDAVKTSQVLSDRNGETQVICSNGGILKPVISSNMDMKKSSLGGNHQENAENAVGNGPIYAPLVMMPVNSGSKMDPVTSDCFMKVKPKQLNFDEIGECDLNEICSPLSKKRKQDGLLGQERYPSKVSASSVDHKYSNNLFEQQLPKANILSSRPKAARTESYNNTDECAKYEMMNIGLETIENPVVEDVEHNSKVSLQDDSNVACEVNISSKEVDNIFNEEMHSEKPHLKEDHTSSLKMQIKEGDLGHKGEESASGVFIPVSQNSKSSFISSLTKQGNKDFEVDLGSSKDFEVGLGSSNSKDFEVGTTLKLSSMKLNSAKFSICPLNQQKNVEYQPNCFSDSRKFMAHIQRDAIPLNLKTPENDLNSTKESASILSSKKVSISQSDGIQSCNKSFHNEMICDLPEGTESLHELQAAEVIVTEMNDDTTVTTDTLKQSEPTSVLNTIKNATDVGPVNPIINDEDVVADNNKFEINLPEWVSSYDSVQPVQNDDKTMDVSDEITPVYEGFIIDEKTRSLNMKNNEGGIDFDTLEVPSTIIARAGIIEQICKSASMQTPLSQFSSALKQHQIQDLYGFMADGNHGILDHMDIGTTLSLDEDSRKHLQTSGSCITEIDSVFPQHQKFSYATPFWQSKNHYSSPTGKPWERSASSSGSSEKQLCSNPDLTCFPIEEDPNSNEESENAEAASDELQENIISKIENEKSTKVSPKMKTERTENDDEVVVEIQERLHESTEVWSQLANHVPTKSMKYPDRCSSNSVNIEVSVPRTRDKVKHKPKFHHGFKASTYDEESRSSSIITHASSRGILSEINRNKSSMRSGIPRLSQKEAKRNNIVSNITSFIPIVQQKQAAAVCTGKRDIKVKALEAAEAAKRCEQNKENERRMKKEALKLERARIGKENAKEMELNLIKKQEELKKKEADIAARKRLREEEERKQMAKRRKLAAEAQKIQKIKLEKLRARKVEIEKHAAVAGNKTKSENMIQNKIANENSVKKQDSELRTNKTLANVVQHVTYVLENIDASSDCGEKEKATCVQEKSPVKIGPMKLSIQENSYDISPYQCSDDEDDEEDDLPTKKFVPSWASKNRVAMVLPLQQKLDPESIFSVDSFCSMDEVLLPRRLQGQ</sequence>
<dbReference type="EMBL" id="CM042035">
    <property type="protein sequence ID" value="KAI3755932.1"/>
    <property type="molecule type" value="Genomic_DNA"/>
</dbReference>
<protein>
    <submittedName>
        <fullName evidence="1">Uncharacterized protein</fullName>
    </submittedName>
</protein>
<proteinExistence type="predicted"/>
<dbReference type="Proteomes" id="UP001056120">
    <property type="component" value="Linkage Group LG18"/>
</dbReference>
<accession>A0ACB9EAV3</accession>
<comment type="caution">
    <text evidence="1">The sequence shown here is derived from an EMBL/GenBank/DDBJ whole genome shotgun (WGS) entry which is preliminary data.</text>
</comment>
<evidence type="ECO:0000313" key="2">
    <source>
        <dbReference type="Proteomes" id="UP001056120"/>
    </source>
</evidence>
<gene>
    <name evidence="1" type="ORF">L1987_55742</name>
</gene>
<keyword evidence="2" id="KW-1185">Reference proteome</keyword>